<evidence type="ECO:0000313" key="1">
    <source>
        <dbReference type="EMBL" id="RDX70444.1"/>
    </source>
</evidence>
<accession>A0A371EWS3</accession>
<name>A0A371EWS3_MUCPR</name>
<reference evidence="1" key="1">
    <citation type="submission" date="2018-05" db="EMBL/GenBank/DDBJ databases">
        <title>Draft genome of Mucuna pruriens seed.</title>
        <authorList>
            <person name="Nnadi N.E."/>
            <person name="Vos R."/>
            <person name="Hasami M.H."/>
            <person name="Devisetty U.K."/>
            <person name="Aguiy J.C."/>
        </authorList>
    </citation>
    <scope>NUCLEOTIDE SEQUENCE [LARGE SCALE GENOMIC DNA]</scope>
    <source>
        <strain evidence="1">JCA_2017</strain>
    </source>
</reference>
<sequence>MCMDCHPINMITIIYRLLIPCVDNLLHEVHGPCIFSKIDLHSGYHQICMRQEDQWKTTFKTKFDNNVKHVQQVLHLVKDESLYVNLEKCTLCTQEVIFLGFMVGSKGVTPTSVRLSMLKITSNLLDEIKEKKTIHELMLWDLNYLTPYLREEDDA</sequence>
<dbReference type="Proteomes" id="UP000257109">
    <property type="component" value="Unassembled WGS sequence"/>
</dbReference>
<dbReference type="EMBL" id="QJKJ01011704">
    <property type="protein sequence ID" value="RDX70444.1"/>
    <property type="molecule type" value="Genomic_DNA"/>
</dbReference>
<dbReference type="PANTHER" id="PTHR37984">
    <property type="entry name" value="PROTEIN CBG26694"/>
    <property type="match status" value="1"/>
</dbReference>
<proteinExistence type="predicted"/>
<dbReference type="OrthoDB" id="437338at2759"/>
<dbReference type="Gene3D" id="3.30.70.270">
    <property type="match status" value="2"/>
</dbReference>
<feature type="non-terminal residue" evidence="1">
    <location>
        <position position="1"/>
    </location>
</feature>
<dbReference type="Gene3D" id="3.10.10.10">
    <property type="entry name" value="HIV Type 1 Reverse Transcriptase, subunit A, domain 1"/>
    <property type="match status" value="1"/>
</dbReference>
<keyword evidence="2" id="KW-1185">Reference proteome</keyword>
<evidence type="ECO:0000313" key="2">
    <source>
        <dbReference type="Proteomes" id="UP000257109"/>
    </source>
</evidence>
<gene>
    <name evidence="1" type="ORF">CR513_50302</name>
</gene>
<dbReference type="AlphaFoldDB" id="A0A371EWS3"/>
<evidence type="ECO:0008006" key="3">
    <source>
        <dbReference type="Google" id="ProtNLM"/>
    </source>
</evidence>
<dbReference type="InterPro" id="IPR043502">
    <property type="entry name" value="DNA/RNA_pol_sf"/>
</dbReference>
<dbReference type="PANTHER" id="PTHR37984:SF5">
    <property type="entry name" value="PROTEIN NYNRIN-LIKE"/>
    <property type="match status" value="1"/>
</dbReference>
<dbReference type="SUPFAM" id="SSF56672">
    <property type="entry name" value="DNA/RNA polymerases"/>
    <property type="match status" value="1"/>
</dbReference>
<organism evidence="1 2">
    <name type="scientific">Mucuna pruriens</name>
    <name type="common">Velvet bean</name>
    <name type="synonym">Dolichos pruriens</name>
    <dbReference type="NCBI Taxonomy" id="157652"/>
    <lineage>
        <taxon>Eukaryota</taxon>
        <taxon>Viridiplantae</taxon>
        <taxon>Streptophyta</taxon>
        <taxon>Embryophyta</taxon>
        <taxon>Tracheophyta</taxon>
        <taxon>Spermatophyta</taxon>
        <taxon>Magnoliopsida</taxon>
        <taxon>eudicotyledons</taxon>
        <taxon>Gunneridae</taxon>
        <taxon>Pentapetalae</taxon>
        <taxon>rosids</taxon>
        <taxon>fabids</taxon>
        <taxon>Fabales</taxon>
        <taxon>Fabaceae</taxon>
        <taxon>Papilionoideae</taxon>
        <taxon>50 kb inversion clade</taxon>
        <taxon>NPAAA clade</taxon>
        <taxon>indigoferoid/millettioid clade</taxon>
        <taxon>Phaseoleae</taxon>
        <taxon>Mucuna</taxon>
    </lineage>
</organism>
<dbReference type="STRING" id="157652.A0A371EWS3"/>
<protein>
    <recommendedName>
        <fullName evidence="3">Reverse transcriptase domain-containing protein</fullName>
    </recommendedName>
</protein>
<comment type="caution">
    <text evidence="1">The sequence shown here is derived from an EMBL/GenBank/DDBJ whole genome shotgun (WGS) entry which is preliminary data.</text>
</comment>
<dbReference type="InterPro" id="IPR043128">
    <property type="entry name" value="Rev_trsase/Diguanyl_cyclase"/>
</dbReference>
<dbReference type="InterPro" id="IPR050951">
    <property type="entry name" value="Retrovirus_Pol_polyprotein"/>
</dbReference>